<accession>A0A1E7END1</accession>
<keyword evidence="2" id="KW-1185">Reference proteome</keyword>
<dbReference type="KEGG" id="fcy:FRACYDRAFT_250877"/>
<proteinExistence type="predicted"/>
<dbReference type="Proteomes" id="UP000095751">
    <property type="component" value="Unassembled WGS sequence"/>
</dbReference>
<dbReference type="AlphaFoldDB" id="A0A1E7END1"/>
<reference evidence="1 2" key="1">
    <citation type="submission" date="2016-09" db="EMBL/GenBank/DDBJ databases">
        <title>Extensive genetic diversity and differential bi-allelic expression allows diatom success in the polar Southern Ocean.</title>
        <authorList>
            <consortium name="DOE Joint Genome Institute"/>
            <person name="Mock T."/>
            <person name="Otillar R.P."/>
            <person name="Strauss J."/>
            <person name="Dupont C."/>
            <person name="Frickenhaus S."/>
            <person name="Maumus F."/>
            <person name="Mcmullan M."/>
            <person name="Sanges R."/>
            <person name="Schmutz J."/>
            <person name="Toseland A."/>
            <person name="Valas R."/>
            <person name="Veluchamy A."/>
            <person name="Ward B.J."/>
            <person name="Allen A."/>
            <person name="Barry K."/>
            <person name="Falciatore A."/>
            <person name="Ferrante M."/>
            <person name="Fortunato A.E."/>
            <person name="Gloeckner G."/>
            <person name="Gruber A."/>
            <person name="Hipkin R."/>
            <person name="Janech M."/>
            <person name="Kroth P."/>
            <person name="Leese F."/>
            <person name="Lindquist E."/>
            <person name="Lyon B.R."/>
            <person name="Martin J."/>
            <person name="Mayer C."/>
            <person name="Parker M."/>
            <person name="Quesneville H."/>
            <person name="Raymond J."/>
            <person name="Uhlig C."/>
            <person name="Valentin K.U."/>
            <person name="Worden A.Z."/>
            <person name="Armbrust E.V."/>
            <person name="Bowler C."/>
            <person name="Green B."/>
            <person name="Moulton V."/>
            <person name="Van Oosterhout C."/>
            <person name="Grigoriev I."/>
        </authorList>
    </citation>
    <scope>NUCLEOTIDE SEQUENCE [LARGE SCALE GENOMIC DNA]</scope>
    <source>
        <strain evidence="1 2">CCMP1102</strain>
    </source>
</reference>
<sequence length="176" mass="19539">MGVRGIRHLLRDVGWLASSSSSSSEDDTNDRGTSNCGCSTSIWKKVNASDAFLGKDDSPSLEKIPQHSTFLIDGNGLAFYLHSIAYARYLRSLDTSTNGTHNNNNSSSSSDCCPLSRTVMSDQQLIVKALPCVLPLRLLREVTKEFVSELKNSDDSIKQIKVFWDGTMRRHKLDRP</sequence>
<protein>
    <submittedName>
        <fullName evidence="1">Uncharacterized protein</fullName>
    </submittedName>
</protein>
<dbReference type="InParanoid" id="A0A1E7END1"/>
<name>A0A1E7END1_9STRA</name>
<dbReference type="EMBL" id="KV784385">
    <property type="protein sequence ID" value="OEU07462.1"/>
    <property type="molecule type" value="Genomic_DNA"/>
</dbReference>
<organism evidence="1 2">
    <name type="scientific">Fragilariopsis cylindrus CCMP1102</name>
    <dbReference type="NCBI Taxonomy" id="635003"/>
    <lineage>
        <taxon>Eukaryota</taxon>
        <taxon>Sar</taxon>
        <taxon>Stramenopiles</taxon>
        <taxon>Ochrophyta</taxon>
        <taxon>Bacillariophyta</taxon>
        <taxon>Bacillariophyceae</taxon>
        <taxon>Bacillariophycidae</taxon>
        <taxon>Bacillariales</taxon>
        <taxon>Bacillariaceae</taxon>
        <taxon>Fragilariopsis</taxon>
    </lineage>
</organism>
<gene>
    <name evidence="1" type="ORF">FRACYDRAFT_250877</name>
</gene>
<evidence type="ECO:0000313" key="2">
    <source>
        <dbReference type="Proteomes" id="UP000095751"/>
    </source>
</evidence>
<evidence type="ECO:0000313" key="1">
    <source>
        <dbReference type="EMBL" id="OEU07462.1"/>
    </source>
</evidence>